<keyword evidence="2" id="KW-1185">Reference proteome</keyword>
<proteinExistence type="predicted"/>
<name>A0A1T1AWC8_RHOFE</name>
<gene>
    <name evidence="1" type="ORF">RF819_17610</name>
</gene>
<sequence>MSYITWFLNHGQKHRKIVEKLKQDGLSQDQIIDYFEFDNMVKHEPTFCPLYATPKKCHTSAYLSCYMCACPFFRFNDQGSLNDEGILVKSHCAIKSTKSSLFVHDGVGHLNCSACKVPHTRTFVRNRFNENWHEMMKNCAPAEPDGQTPGVTDAAP</sequence>
<organism evidence="1 2">
    <name type="scientific">Rhodoferax fermentans</name>
    <dbReference type="NCBI Taxonomy" id="28066"/>
    <lineage>
        <taxon>Bacteria</taxon>
        <taxon>Pseudomonadati</taxon>
        <taxon>Pseudomonadota</taxon>
        <taxon>Betaproteobacteria</taxon>
        <taxon>Burkholderiales</taxon>
        <taxon>Comamonadaceae</taxon>
        <taxon>Rhodoferax</taxon>
    </lineage>
</organism>
<evidence type="ECO:0000313" key="2">
    <source>
        <dbReference type="Proteomes" id="UP000190750"/>
    </source>
</evidence>
<dbReference type="EMBL" id="MTJN01000002">
    <property type="protein sequence ID" value="OOV08285.1"/>
    <property type="molecule type" value="Genomic_DNA"/>
</dbReference>
<protein>
    <submittedName>
        <fullName evidence="1">Uncharacterized protein</fullName>
    </submittedName>
</protein>
<dbReference type="RefSeq" id="WP_078366163.1">
    <property type="nucleotide sequence ID" value="NZ_MTJN01000002.1"/>
</dbReference>
<dbReference type="Proteomes" id="UP000190750">
    <property type="component" value="Unassembled WGS sequence"/>
</dbReference>
<reference evidence="1 2" key="1">
    <citation type="submission" date="2017-01" db="EMBL/GenBank/DDBJ databases">
        <title>Genome sequencing of Rhodoferax fermentans JCM 7819.</title>
        <authorList>
            <person name="Kim Y.J."/>
            <person name="Farh M.E.-A."/>
            <person name="Yang D.-C."/>
        </authorList>
    </citation>
    <scope>NUCLEOTIDE SEQUENCE [LARGE SCALE GENOMIC DNA]</scope>
    <source>
        <strain evidence="1 2">JCM 7819</strain>
    </source>
</reference>
<dbReference type="OrthoDB" id="5339426at2"/>
<accession>A0A1T1AWC8</accession>
<dbReference type="STRING" id="28066.RF819_17610"/>
<evidence type="ECO:0000313" key="1">
    <source>
        <dbReference type="EMBL" id="OOV08285.1"/>
    </source>
</evidence>
<comment type="caution">
    <text evidence="1">The sequence shown here is derived from an EMBL/GenBank/DDBJ whole genome shotgun (WGS) entry which is preliminary data.</text>
</comment>
<dbReference type="AlphaFoldDB" id="A0A1T1AWC8"/>